<proteinExistence type="predicted"/>
<sequence length="86" mass="9446">MHENNEIHENTSNPISNNAQHRQGASSTAHSVSSSSSSSTMMGTSASSSQCNGFDISSYERYSAFCGDCGVDVFRFCHEHWCKNFE</sequence>
<accession>A0AAD7Y1W0</accession>
<feature type="compositionally biased region" description="Low complexity" evidence="1">
    <location>
        <begin position="24"/>
        <end position="49"/>
    </location>
</feature>
<evidence type="ECO:0000313" key="3">
    <source>
        <dbReference type="Proteomes" id="UP001234581"/>
    </source>
</evidence>
<feature type="region of interest" description="Disordered" evidence="1">
    <location>
        <begin position="1"/>
        <end position="51"/>
    </location>
</feature>
<evidence type="ECO:0000256" key="1">
    <source>
        <dbReference type="SAM" id="MobiDB-lite"/>
    </source>
</evidence>
<dbReference type="AlphaFoldDB" id="A0AAD7Y1W0"/>
<dbReference type="RefSeq" id="XP_058344245.1">
    <property type="nucleotide sequence ID" value="XM_058485095.1"/>
</dbReference>
<reference evidence="2 3" key="1">
    <citation type="submission" date="2023-03" db="EMBL/GenBank/DDBJ databases">
        <title>Genome sequence of Lichtheimia ornata CBS 291.66.</title>
        <authorList>
            <person name="Mohabir J.T."/>
            <person name="Shea T.P."/>
            <person name="Kurbessoian T."/>
            <person name="Berby B."/>
            <person name="Fontaine J."/>
            <person name="Livny J."/>
            <person name="Gnirke A."/>
            <person name="Stajich J.E."/>
            <person name="Cuomo C.A."/>
        </authorList>
    </citation>
    <scope>NUCLEOTIDE SEQUENCE [LARGE SCALE GENOMIC DNA]</scope>
    <source>
        <strain evidence="2">CBS 291.66</strain>
    </source>
</reference>
<keyword evidence="3" id="KW-1185">Reference proteome</keyword>
<dbReference type="EMBL" id="JARTCD010000019">
    <property type="protein sequence ID" value="KAJ8659332.1"/>
    <property type="molecule type" value="Genomic_DNA"/>
</dbReference>
<evidence type="ECO:0000313" key="2">
    <source>
        <dbReference type="EMBL" id="KAJ8659332.1"/>
    </source>
</evidence>
<dbReference type="GeneID" id="83212460"/>
<dbReference type="Proteomes" id="UP001234581">
    <property type="component" value="Unassembled WGS sequence"/>
</dbReference>
<gene>
    <name evidence="2" type="ORF">O0I10_005047</name>
</gene>
<feature type="compositionally biased region" description="Polar residues" evidence="1">
    <location>
        <begin position="10"/>
        <end position="23"/>
    </location>
</feature>
<organism evidence="2 3">
    <name type="scientific">Lichtheimia ornata</name>
    <dbReference type="NCBI Taxonomy" id="688661"/>
    <lineage>
        <taxon>Eukaryota</taxon>
        <taxon>Fungi</taxon>
        <taxon>Fungi incertae sedis</taxon>
        <taxon>Mucoromycota</taxon>
        <taxon>Mucoromycotina</taxon>
        <taxon>Mucoromycetes</taxon>
        <taxon>Mucorales</taxon>
        <taxon>Lichtheimiaceae</taxon>
        <taxon>Lichtheimia</taxon>
    </lineage>
</organism>
<comment type="caution">
    <text evidence="2">The sequence shown here is derived from an EMBL/GenBank/DDBJ whole genome shotgun (WGS) entry which is preliminary data.</text>
</comment>
<protein>
    <submittedName>
        <fullName evidence="2">Uncharacterized protein</fullName>
    </submittedName>
</protein>
<name>A0AAD7Y1W0_9FUNG</name>